<feature type="transmembrane region" description="Helical" evidence="1">
    <location>
        <begin position="139"/>
        <end position="157"/>
    </location>
</feature>
<feature type="transmembrane region" description="Helical" evidence="1">
    <location>
        <begin position="85"/>
        <end position="106"/>
    </location>
</feature>
<dbReference type="RefSeq" id="WP_119424671.1">
    <property type="nucleotide sequence ID" value="NZ_QQXK01000014.1"/>
</dbReference>
<feature type="transmembrane region" description="Helical" evidence="1">
    <location>
        <begin position="54"/>
        <end position="78"/>
    </location>
</feature>
<reference evidence="2 3" key="1">
    <citation type="submission" date="2018-07" db="EMBL/GenBank/DDBJ databases">
        <title>Arthrobacter sp. nov., isolated from raw cow's milk with high bacterial count.</title>
        <authorList>
            <person name="Hahne J."/>
            <person name="Isele D."/>
            <person name="Lipski A."/>
        </authorList>
    </citation>
    <scope>NUCLEOTIDE SEQUENCE [LARGE SCALE GENOMIC DNA]</scope>
    <source>
        <strain evidence="2 3">JZ R-35</strain>
    </source>
</reference>
<accession>A0A399JAY3</accession>
<evidence type="ECO:0000313" key="2">
    <source>
        <dbReference type="EMBL" id="RII42220.1"/>
    </source>
</evidence>
<evidence type="ECO:0000313" key="3">
    <source>
        <dbReference type="Proteomes" id="UP000265419"/>
    </source>
</evidence>
<comment type="caution">
    <text evidence="2">The sequence shown here is derived from an EMBL/GenBank/DDBJ whole genome shotgun (WGS) entry which is preliminary data.</text>
</comment>
<keyword evidence="1" id="KW-0812">Transmembrane</keyword>
<organism evidence="2 3">
    <name type="scientific">Galactobacter valiniphilus</name>
    <dbReference type="NCBI Taxonomy" id="2676122"/>
    <lineage>
        <taxon>Bacteria</taxon>
        <taxon>Bacillati</taxon>
        <taxon>Actinomycetota</taxon>
        <taxon>Actinomycetes</taxon>
        <taxon>Micrococcales</taxon>
        <taxon>Micrococcaceae</taxon>
        <taxon>Galactobacter</taxon>
    </lineage>
</organism>
<dbReference type="EMBL" id="QQXK01000014">
    <property type="protein sequence ID" value="RII42220.1"/>
    <property type="molecule type" value="Genomic_DNA"/>
</dbReference>
<gene>
    <name evidence="2" type="ORF">DWB68_08290</name>
</gene>
<name>A0A399JAY3_9MICC</name>
<proteinExistence type="predicted"/>
<sequence length="159" mass="17584">MSVLLVIAAWCAAVLGLVPASVYFHFASSVMPRLARRPPVEATLEMQRFNRRALLLPFLIPFFGAALASVLVLVCAFFVPARWGWVAGTGAVLHLASFLITVVYNVPRNEALDRLEPRDPRVPAAWAQYLREWSTANRLRASFAVLSIPVLLTAALMRP</sequence>
<keyword evidence="1" id="KW-0472">Membrane</keyword>
<dbReference type="Pfam" id="PF08592">
    <property type="entry name" value="Anthrone_oxy"/>
    <property type="match status" value="1"/>
</dbReference>
<keyword evidence="3" id="KW-1185">Reference proteome</keyword>
<evidence type="ECO:0000256" key="1">
    <source>
        <dbReference type="SAM" id="Phobius"/>
    </source>
</evidence>
<dbReference type="InterPro" id="IPR013901">
    <property type="entry name" value="Anthrone_oxy"/>
</dbReference>
<keyword evidence="1" id="KW-1133">Transmembrane helix</keyword>
<dbReference type="Proteomes" id="UP000265419">
    <property type="component" value="Unassembled WGS sequence"/>
</dbReference>
<dbReference type="AlphaFoldDB" id="A0A399JAY3"/>
<protein>
    <submittedName>
        <fullName evidence="2">DUF1772 domain-containing protein</fullName>
    </submittedName>
</protein>